<gene>
    <name evidence="3" type="ORF">F0U83_04665</name>
</gene>
<name>A0A5P1R8U3_9GAMM</name>
<reference evidence="3 4" key="1">
    <citation type="journal article" date="2019" name="Biochem. Eng. J.">
        <title>Metabolic engineering of the marine bacteria Neptunomonas concharum for the production of acetoin and meso-2,3-butanediol from acetate.</title>
        <authorList>
            <person name="Li W."/>
            <person name="Pu N."/>
            <person name="Liu C.-X."/>
            <person name="Yuan Q.-P."/>
            <person name="Li Z.-J."/>
        </authorList>
    </citation>
    <scope>NUCLEOTIDE SEQUENCE [LARGE SCALE GENOMIC DNA]</scope>
    <source>
        <strain evidence="3 4">JCM17730</strain>
    </source>
</reference>
<dbReference type="Proteomes" id="UP000324760">
    <property type="component" value="Chromosome"/>
</dbReference>
<accession>A0A5P1R8U3</accession>
<feature type="region of interest" description="Disordered" evidence="1">
    <location>
        <begin position="129"/>
        <end position="148"/>
    </location>
</feature>
<evidence type="ECO:0000256" key="2">
    <source>
        <dbReference type="SAM" id="SignalP"/>
    </source>
</evidence>
<keyword evidence="2" id="KW-0732">Signal</keyword>
<evidence type="ECO:0000313" key="3">
    <source>
        <dbReference type="EMBL" id="QEQ96054.1"/>
    </source>
</evidence>
<dbReference type="KEGG" id="ncu:F0U83_04665"/>
<dbReference type="RefSeq" id="WP_138988760.1">
    <property type="nucleotide sequence ID" value="NZ_CP043869.1"/>
</dbReference>
<proteinExistence type="predicted"/>
<dbReference type="OrthoDB" id="6120810at2"/>
<evidence type="ECO:0000313" key="4">
    <source>
        <dbReference type="Proteomes" id="UP000324760"/>
    </source>
</evidence>
<evidence type="ECO:0008006" key="5">
    <source>
        <dbReference type="Google" id="ProtNLM"/>
    </source>
</evidence>
<dbReference type="AlphaFoldDB" id="A0A5P1R8U3"/>
<keyword evidence="4" id="KW-1185">Reference proteome</keyword>
<feature type="chain" id="PRO_5024951420" description="DUF4124 domain-containing protein" evidence="2">
    <location>
        <begin position="24"/>
        <end position="148"/>
    </location>
</feature>
<protein>
    <recommendedName>
        <fullName evidence="5">DUF4124 domain-containing protein</fullName>
    </recommendedName>
</protein>
<evidence type="ECO:0000256" key="1">
    <source>
        <dbReference type="SAM" id="MobiDB-lite"/>
    </source>
</evidence>
<sequence>MVKATGTFCLSFLMASIAPLIYAEEPIPYNVSKPMGYSEGTVDPRWAYHRKKRGAFDREQMTEVVPVDKPSDLPPPTVVAPSPLPIVREFKAGKVFSKSDLKGEDAVFQRIHEDEIRDRCILNPGLCEETQPQGRQFIPQGELPPKPR</sequence>
<dbReference type="EMBL" id="CP043869">
    <property type="protein sequence ID" value="QEQ96054.1"/>
    <property type="molecule type" value="Genomic_DNA"/>
</dbReference>
<organism evidence="3 4">
    <name type="scientific">Neptunomonas concharum</name>
    <dbReference type="NCBI Taxonomy" id="1031538"/>
    <lineage>
        <taxon>Bacteria</taxon>
        <taxon>Pseudomonadati</taxon>
        <taxon>Pseudomonadota</taxon>
        <taxon>Gammaproteobacteria</taxon>
        <taxon>Oceanospirillales</taxon>
        <taxon>Oceanospirillaceae</taxon>
        <taxon>Neptunomonas</taxon>
    </lineage>
</organism>
<feature type="signal peptide" evidence="2">
    <location>
        <begin position="1"/>
        <end position="23"/>
    </location>
</feature>